<name>A0A0F9ID79_9ZZZZ</name>
<dbReference type="Gene3D" id="3.30.70.20">
    <property type="match status" value="2"/>
</dbReference>
<keyword evidence="2" id="KW-0479">Metal-binding</keyword>
<dbReference type="GO" id="GO:0051539">
    <property type="term" value="F:4 iron, 4 sulfur cluster binding"/>
    <property type="evidence" value="ECO:0007669"/>
    <property type="project" value="UniProtKB-KW"/>
</dbReference>
<sequence length="257" mass="29616">MARYGMVIDLDRCMGCRACMEACKIENNTPMENFWMYVFRFEEEEYPQTYTWFMPRPCMHCDNAPCVKVCPVGARFKREDGLTATDWEHCIGCRYCAVACPYGVNDFNWRKPSQTFYLDWDDKDLEPVIQGEVPPYRNPDLDRPYGVEQRRIAGGGRYKGVVEKCTFCVHRIEKGLEPACVANCPVRALHFGDLDDPNSEVTQFLLERHPFQLLEELGTEPRVYYVGGHPPGADTRQIEEVKTRVGAMTVPTREVES</sequence>
<dbReference type="PANTHER" id="PTHR43177:SF3">
    <property type="entry name" value="PROTEIN NRFC HOMOLOG"/>
    <property type="match status" value="1"/>
</dbReference>
<dbReference type="AlphaFoldDB" id="A0A0F9ID79"/>
<keyword evidence="3" id="KW-0408">Iron</keyword>
<organism evidence="6">
    <name type="scientific">marine sediment metagenome</name>
    <dbReference type="NCBI Taxonomy" id="412755"/>
    <lineage>
        <taxon>unclassified sequences</taxon>
        <taxon>metagenomes</taxon>
        <taxon>ecological metagenomes</taxon>
    </lineage>
</organism>
<evidence type="ECO:0000256" key="4">
    <source>
        <dbReference type="ARBA" id="ARBA00023014"/>
    </source>
</evidence>
<dbReference type="Pfam" id="PF12797">
    <property type="entry name" value="Fer4_2"/>
    <property type="match status" value="1"/>
</dbReference>
<feature type="domain" description="4Fe-4S ferredoxin-type" evidence="5">
    <location>
        <begin position="81"/>
        <end position="110"/>
    </location>
</feature>
<comment type="caution">
    <text evidence="6">The sequence shown here is derived from an EMBL/GenBank/DDBJ whole genome shotgun (WGS) entry which is preliminary data.</text>
</comment>
<accession>A0A0F9ID79</accession>
<dbReference type="EMBL" id="LAZR01012720">
    <property type="protein sequence ID" value="KKM25432.1"/>
    <property type="molecule type" value="Genomic_DNA"/>
</dbReference>
<dbReference type="SUPFAM" id="SSF54862">
    <property type="entry name" value="4Fe-4S ferredoxins"/>
    <property type="match status" value="1"/>
</dbReference>
<dbReference type="InterPro" id="IPR050954">
    <property type="entry name" value="ET_IronSulfur_Cluster-Binding"/>
</dbReference>
<reference evidence="6" key="1">
    <citation type="journal article" date="2015" name="Nature">
        <title>Complex archaea that bridge the gap between prokaryotes and eukaryotes.</title>
        <authorList>
            <person name="Spang A."/>
            <person name="Saw J.H."/>
            <person name="Jorgensen S.L."/>
            <person name="Zaremba-Niedzwiedzka K."/>
            <person name="Martijn J."/>
            <person name="Lind A.E."/>
            <person name="van Eijk R."/>
            <person name="Schleper C."/>
            <person name="Guy L."/>
            <person name="Ettema T.J."/>
        </authorList>
    </citation>
    <scope>NUCLEOTIDE SEQUENCE</scope>
</reference>
<dbReference type="PROSITE" id="PS00198">
    <property type="entry name" value="4FE4S_FER_1"/>
    <property type="match status" value="1"/>
</dbReference>
<feature type="domain" description="4Fe-4S ferredoxin-type" evidence="5">
    <location>
        <begin position="4"/>
        <end position="33"/>
    </location>
</feature>
<gene>
    <name evidence="6" type="ORF">LCGC14_1595040</name>
</gene>
<dbReference type="Pfam" id="PF13247">
    <property type="entry name" value="Fer4_11"/>
    <property type="match status" value="2"/>
</dbReference>
<feature type="domain" description="4Fe-4S ferredoxin-type" evidence="5">
    <location>
        <begin position="49"/>
        <end position="80"/>
    </location>
</feature>
<protein>
    <recommendedName>
        <fullName evidence="5">4Fe-4S ferredoxin-type domain-containing protein</fullName>
    </recommendedName>
</protein>
<proteinExistence type="predicted"/>
<evidence type="ECO:0000259" key="5">
    <source>
        <dbReference type="PROSITE" id="PS51379"/>
    </source>
</evidence>
<dbReference type="PANTHER" id="PTHR43177">
    <property type="entry name" value="PROTEIN NRFC"/>
    <property type="match status" value="1"/>
</dbReference>
<dbReference type="CDD" id="cd10551">
    <property type="entry name" value="PsrB"/>
    <property type="match status" value="1"/>
</dbReference>
<evidence type="ECO:0000256" key="3">
    <source>
        <dbReference type="ARBA" id="ARBA00023004"/>
    </source>
</evidence>
<keyword evidence="4" id="KW-0411">Iron-sulfur</keyword>
<evidence type="ECO:0000256" key="2">
    <source>
        <dbReference type="ARBA" id="ARBA00022723"/>
    </source>
</evidence>
<evidence type="ECO:0000313" key="6">
    <source>
        <dbReference type="EMBL" id="KKM25432.1"/>
    </source>
</evidence>
<dbReference type="InterPro" id="IPR017900">
    <property type="entry name" value="4Fe4S_Fe_S_CS"/>
</dbReference>
<evidence type="ECO:0000256" key="1">
    <source>
        <dbReference type="ARBA" id="ARBA00022485"/>
    </source>
</evidence>
<keyword evidence="1" id="KW-0004">4Fe-4S</keyword>
<dbReference type="GO" id="GO:0046872">
    <property type="term" value="F:metal ion binding"/>
    <property type="evidence" value="ECO:0007669"/>
    <property type="project" value="UniProtKB-KW"/>
</dbReference>
<dbReference type="InterPro" id="IPR017896">
    <property type="entry name" value="4Fe4S_Fe-S-bd"/>
</dbReference>
<dbReference type="PROSITE" id="PS51379">
    <property type="entry name" value="4FE4S_FER_2"/>
    <property type="match status" value="3"/>
</dbReference>